<dbReference type="GO" id="GO:0016787">
    <property type="term" value="F:hydrolase activity"/>
    <property type="evidence" value="ECO:0007669"/>
    <property type="project" value="UniProtKB-KW"/>
</dbReference>
<evidence type="ECO:0000259" key="2">
    <source>
        <dbReference type="Pfam" id="PF01321"/>
    </source>
</evidence>
<dbReference type="SUPFAM" id="SSF55920">
    <property type="entry name" value="Creatinase/aminopeptidase"/>
    <property type="match status" value="1"/>
</dbReference>
<feature type="domain" description="Peptidase M24" evidence="1">
    <location>
        <begin position="165"/>
        <end position="371"/>
    </location>
</feature>
<protein>
    <submittedName>
        <fullName evidence="3">Ectoine hydrolase DoeA</fullName>
    </submittedName>
</protein>
<organism evidence="3 4">
    <name type="scientific">Sulfobacillus benefaciens</name>
    <dbReference type="NCBI Taxonomy" id="453960"/>
    <lineage>
        <taxon>Bacteria</taxon>
        <taxon>Bacillati</taxon>
        <taxon>Bacillota</taxon>
        <taxon>Clostridia</taxon>
        <taxon>Eubacteriales</taxon>
        <taxon>Clostridiales Family XVII. Incertae Sedis</taxon>
        <taxon>Sulfobacillus</taxon>
    </lineage>
</organism>
<name>A0A2T2XDH8_9FIRM</name>
<dbReference type="PANTHER" id="PTHR46112:SF2">
    <property type="entry name" value="XAA-PRO AMINOPEPTIDASE P-RELATED"/>
    <property type="match status" value="1"/>
</dbReference>
<dbReference type="AlphaFoldDB" id="A0A2T2XDH8"/>
<dbReference type="CDD" id="cd01066">
    <property type="entry name" value="APP_MetAP"/>
    <property type="match status" value="1"/>
</dbReference>
<feature type="domain" description="Creatinase N-terminal" evidence="2">
    <location>
        <begin position="11"/>
        <end position="156"/>
    </location>
</feature>
<dbReference type="InterPro" id="IPR050659">
    <property type="entry name" value="Peptidase_M24B"/>
</dbReference>
<dbReference type="InterPro" id="IPR029149">
    <property type="entry name" value="Creatin/AminoP/Spt16_N"/>
</dbReference>
<reference evidence="3 4" key="1">
    <citation type="journal article" date="2014" name="BMC Genomics">
        <title>Comparison of environmental and isolate Sulfobacillus genomes reveals diverse carbon, sulfur, nitrogen, and hydrogen metabolisms.</title>
        <authorList>
            <person name="Justice N.B."/>
            <person name="Norman A."/>
            <person name="Brown C.T."/>
            <person name="Singh A."/>
            <person name="Thomas B.C."/>
            <person name="Banfield J.F."/>
        </authorList>
    </citation>
    <scope>NUCLEOTIDE SEQUENCE [LARGE SCALE GENOMIC DNA]</scope>
    <source>
        <strain evidence="3">AMDSBA4</strain>
    </source>
</reference>
<dbReference type="InterPro" id="IPR000994">
    <property type="entry name" value="Pept_M24"/>
</dbReference>
<keyword evidence="3" id="KW-0378">Hydrolase</keyword>
<dbReference type="PANTHER" id="PTHR46112">
    <property type="entry name" value="AMINOPEPTIDASE"/>
    <property type="match status" value="1"/>
</dbReference>
<dbReference type="SUPFAM" id="SSF53092">
    <property type="entry name" value="Creatinase/prolidase N-terminal domain"/>
    <property type="match status" value="1"/>
</dbReference>
<sequence>MPFAVEEYQTRLRHVKDRMDQQGLAVLVVSDPANMNYLTGYDGWSFYVPQAIIVALHQDEPLWIGRAQDANGARLTCWMRDEAIRPYADTYVQSPTQHPMDYVAQVLAEEHLLEGVIGLEMDAYYFTARSYQRLQEQLPHATLKDATLLVNWVRLIKSDQEIHYIQQAAAIVTQAMDTALHVIKPGVRECDAAAEIFRSQIRGTHTISGDYPAIVPLIPSGPRTSAAHLTWTDRRYEMGDAVNIEIAGCVRRYHCPLSRSVVIGPASHHLKSLAAVVVDGVNAALNTVRPGITCGEVEESWQHHLKRHGYFKESRLGYPFGLNYPPDWGEHTASLRSGDLTVLQPNMVFHLIAGMWLDGYGLEISEPFRVTPRGVETLTDVERQLLVIND</sequence>
<proteinExistence type="predicted"/>
<dbReference type="Proteomes" id="UP000242972">
    <property type="component" value="Unassembled WGS sequence"/>
</dbReference>
<dbReference type="InterPro" id="IPR000587">
    <property type="entry name" value="Creatinase_N"/>
</dbReference>
<evidence type="ECO:0000259" key="1">
    <source>
        <dbReference type="Pfam" id="PF00557"/>
    </source>
</evidence>
<evidence type="ECO:0000313" key="3">
    <source>
        <dbReference type="EMBL" id="PSR32507.1"/>
    </source>
</evidence>
<gene>
    <name evidence="3" type="ORF">C7B46_14095</name>
</gene>
<dbReference type="Pfam" id="PF00557">
    <property type="entry name" value="Peptidase_M24"/>
    <property type="match status" value="1"/>
</dbReference>
<accession>A0A2T2XDH8</accession>
<comment type="caution">
    <text evidence="3">The sequence shown here is derived from an EMBL/GenBank/DDBJ whole genome shotgun (WGS) entry which is preliminary data.</text>
</comment>
<dbReference type="Gene3D" id="3.90.230.10">
    <property type="entry name" value="Creatinase/methionine aminopeptidase superfamily"/>
    <property type="match status" value="1"/>
</dbReference>
<dbReference type="Gene3D" id="3.40.350.10">
    <property type="entry name" value="Creatinase/prolidase N-terminal domain"/>
    <property type="match status" value="1"/>
</dbReference>
<dbReference type="Pfam" id="PF01321">
    <property type="entry name" value="Creatinase_N"/>
    <property type="match status" value="1"/>
</dbReference>
<evidence type="ECO:0000313" key="4">
    <source>
        <dbReference type="Proteomes" id="UP000242972"/>
    </source>
</evidence>
<dbReference type="EMBL" id="PXYW01000039">
    <property type="protein sequence ID" value="PSR32507.1"/>
    <property type="molecule type" value="Genomic_DNA"/>
</dbReference>
<dbReference type="InterPro" id="IPR036005">
    <property type="entry name" value="Creatinase/aminopeptidase-like"/>
</dbReference>